<evidence type="ECO:0000256" key="4">
    <source>
        <dbReference type="SAM" id="MobiDB-lite"/>
    </source>
</evidence>
<evidence type="ECO:0000259" key="5">
    <source>
        <dbReference type="Pfam" id="PF05506"/>
    </source>
</evidence>
<comment type="caution">
    <text evidence="6">The sequence shown here is derived from an EMBL/GenBank/DDBJ whole genome shotgun (WGS) entry which is preliminary data.</text>
</comment>
<dbReference type="PANTHER" id="PTHR31956">
    <property type="entry name" value="NON-SPECIFIC PHOSPHOLIPASE C4-RELATED"/>
    <property type="match status" value="1"/>
</dbReference>
<evidence type="ECO:0000256" key="2">
    <source>
        <dbReference type="ARBA" id="ARBA00012018"/>
    </source>
</evidence>
<dbReference type="CDD" id="cd16014">
    <property type="entry name" value="PLC"/>
    <property type="match status" value="1"/>
</dbReference>
<organism evidence="6 7">
    <name type="scientific">Asaia krungthepensis NRIC 0535</name>
    <dbReference type="NCBI Taxonomy" id="1307925"/>
    <lineage>
        <taxon>Bacteria</taxon>
        <taxon>Pseudomonadati</taxon>
        <taxon>Pseudomonadota</taxon>
        <taxon>Alphaproteobacteria</taxon>
        <taxon>Acetobacterales</taxon>
        <taxon>Acetobacteraceae</taxon>
        <taxon>Asaia</taxon>
    </lineage>
</organism>
<dbReference type="InterPro" id="IPR017850">
    <property type="entry name" value="Alkaline_phosphatase_core_sf"/>
</dbReference>
<dbReference type="EMBL" id="BAPV01000012">
    <property type="protein sequence ID" value="GBQ88727.1"/>
    <property type="molecule type" value="Genomic_DNA"/>
</dbReference>
<reference evidence="6" key="1">
    <citation type="submission" date="2013-04" db="EMBL/GenBank/DDBJ databases">
        <title>The genome sequencing project of 58 acetic acid bacteria.</title>
        <authorList>
            <person name="Okamoto-Kainuma A."/>
            <person name="Ishikawa M."/>
            <person name="Umino S."/>
            <person name="Koizumi Y."/>
            <person name="Shiwa Y."/>
            <person name="Yoshikawa H."/>
            <person name="Matsutani M."/>
            <person name="Matsushita K."/>
        </authorList>
    </citation>
    <scope>NUCLEOTIDE SEQUENCE</scope>
    <source>
        <strain evidence="6">NRIC 0535</strain>
    </source>
</reference>
<evidence type="ECO:0000256" key="1">
    <source>
        <dbReference type="ARBA" id="ARBA00009717"/>
    </source>
</evidence>
<comment type="similarity">
    <text evidence="1">Belongs to the bacterial phospholipase C family.</text>
</comment>
<dbReference type="EC" id="3.1.4.3" evidence="2"/>
<evidence type="ECO:0000313" key="7">
    <source>
        <dbReference type="Proteomes" id="UP001062776"/>
    </source>
</evidence>
<feature type="domain" description="Bacterial phospholipase C C-terminal" evidence="5">
    <location>
        <begin position="496"/>
        <end position="568"/>
    </location>
</feature>
<dbReference type="RefSeq" id="WP_264815465.1">
    <property type="nucleotide sequence ID" value="NZ_BAPV01000012.1"/>
</dbReference>
<accession>A0ABQ0Q2U2</accession>
<dbReference type="InterPro" id="IPR008475">
    <property type="entry name" value="PLipase_C_C"/>
</dbReference>
<proteinExistence type="inferred from homology"/>
<dbReference type="InterPro" id="IPR017767">
    <property type="entry name" value="PC-PLC"/>
</dbReference>
<dbReference type="Pfam" id="PF05506">
    <property type="entry name" value="PLipase_C_C"/>
    <property type="match status" value="1"/>
</dbReference>
<dbReference type="Pfam" id="PF04185">
    <property type="entry name" value="Phosphoesterase"/>
    <property type="match status" value="1"/>
</dbReference>
<evidence type="ECO:0000256" key="3">
    <source>
        <dbReference type="ARBA" id="ARBA00022801"/>
    </source>
</evidence>
<evidence type="ECO:0000313" key="6">
    <source>
        <dbReference type="EMBL" id="GBQ88727.1"/>
    </source>
</evidence>
<keyword evidence="3" id="KW-0378">Hydrolase</keyword>
<dbReference type="NCBIfam" id="TIGR03396">
    <property type="entry name" value="PC_PLC"/>
    <property type="match status" value="1"/>
</dbReference>
<gene>
    <name evidence="6" type="ORF">AA0535_1612</name>
</gene>
<protein>
    <recommendedName>
        <fullName evidence="2">phospholipase C</fullName>
        <ecNumber evidence="2">3.1.4.3</ecNumber>
    </recommendedName>
</protein>
<feature type="region of interest" description="Disordered" evidence="4">
    <location>
        <begin position="655"/>
        <end position="674"/>
    </location>
</feature>
<dbReference type="Proteomes" id="UP001062776">
    <property type="component" value="Unassembled WGS sequence"/>
</dbReference>
<sequence>MKPGRRQFLSLGAAALAGTALPDNLRKALAIPAHRETGTIQDVKHVVILMQENRSFDHYFGSLRGVRGFGDPRAETQADGSSVFAQKDAKGRAVWPFLFDTIHTSAACLKSLDHSWKGTQAAWNEWEGWVPHKSPMTMGYFTRREIPYYYALADAFTICDAYHASIFGPTNPNRLYFFTGTNGLSVGSDGKQAVENVDDGNWSADMAHDNPHFAPFDWTTYPERLQEAGVSWKFYQEYDNFGDNPLASFRQFRNLDPKDWRYRNARAIVPGSTKENTHELEGRYLLDAFEKDIAQGTLPQVSWIVPPAALSEHPEAPPGFGEHLISKLIDIFVRHPDTWSKTVFILNYDENDGFFDHVPPPVPDLGGTQSGNAGVSTQGESFHGEPVGLGPRVPALVISPWSKGGWVNSQLFDHTSVIQFLEKRFGVTCPTITPWRRAVCGDLTSAFDFGKADPVWSADLPNTDDYLPQTRLSCAHPPPLVPEHGSLPVQEAGQRPARALPYRLRLTTRSDRNDRLELTNAGSQGVVFRIRQKGQPSRHVTLPAHSSARYTCTANVPVEVYGPNGFYRLHTPMAGLGLTEENSSDYLTLMIEVARTPESSMTLTDHYGGQTTALDLASHTRLALKIALGASDGWYHLELRAADGTPLHVLAGHVETGSPSRSDPHLARTVVDPA</sequence>
<keyword evidence="7" id="KW-1185">Reference proteome</keyword>
<dbReference type="PANTHER" id="PTHR31956:SF1">
    <property type="entry name" value="NON-SPECIFIC PHOSPHOLIPASE C1"/>
    <property type="match status" value="1"/>
</dbReference>
<dbReference type="PROSITE" id="PS51318">
    <property type="entry name" value="TAT"/>
    <property type="match status" value="1"/>
</dbReference>
<name>A0ABQ0Q2U2_9PROT</name>
<dbReference type="InterPro" id="IPR007312">
    <property type="entry name" value="Phosphoesterase"/>
</dbReference>
<dbReference type="InterPro" id="IPR006311">
    <property type="entry name" value="TAT_signal"/>
</dbReference>
<dbReference type="Gene3D" id="3.40.720.10">
    <property type="entry name" value="Alkaline Phosphatase, subunit A"/>
    <property type="match status" value="1"/>
</dbReference>